<dbReference type="AlphaFoldDB" id="A0A1H9XMB3"/>
<dbReference type="PROSITE" id="PS00893">
    <property type="entry name" value="NUDIX_BOX"/>
    <property type="match status" value="1"/>
</dbReference>
<comment type="similarity">
    <text evidence="1 3">Belongs to the Nudix hydrolase family.</text>
</comment>
<dbReference type="OrthoDB" id="9804442at2"/>
<dbReference type="InterPro" id="IPR015797">
    <property type="entry name" value="NUDIX_hydrolase-like_dom_sf"/>
</dbReference>
<gene>
    <name evidence="5" type="ORF">SAMN05216199_4039</name>
</gene>
<sequence>MSGHPHPPTPALHVVGVDDEGRAVASFRLAHGADPVAVLLEQGWVARQVCGVDTVSDPDHTLTLRYAVRPASEADAPQARPAVPTDQGLVREPGEQVHPYQRAAAYGLVTSARGILLTQLSESTNAAGRWTLPGGGIDPGESPLEALHREVWEESGQSVEEPAVLDIHTQHWVGRAPSGRLEDFHAVRIIFTAHCPAPTDPVVHDVGGSTAAVRWVRREEVSGYRLTRSFAPHLQAWLDL</sequence>
<name>A0A1H9XMB3_9MICO</name>
<evidence type="ECO:0000313" key="5">
    <source>
        <dbReference type="EMBL" id="SES47254.1"/>
    </source>
</evidence>
<proteinExistence type="inferred from homology"/>
<accession>A0A1H9XMB3</accession>
<evidence type="ECO:0000256" key="1">
    <source>
        <dbReference type="ARBA" id="ARBA00005582"/>
    </source>
</evidence>
<dbReference type="RefSeq" id="WP_091762139.1">
    <property type="nucleotide sequence ID" value="NZ_FOHB01000009.1"/>
</dbReference>
<evidence type="ECO:0000256" key="3">
    <source>
        <dbReference type="RuleBase" id="RU003476"/>
    </source>
</evidence>
<evidence type="ECO:0000313" key="6">
    <source>
        <dbReference type="Proteomes" id="UP000199019"/>
    </source>
</evidence>
<organism evidence="5 6">
    <name type="scientific">Pedococcus cremeus</name>
    <dbReference type="NCBI Taxonomy" id="587636"/>
    <lineage>
        <taxon>Bacteria</taxon>
        <taxon>Bacillati</taxon>
        <taxon>Actinomycetota</taxon>
        <taxon>Actinomycetes</taxon>
        <taxon>Micrococcales</taxon>
        <taxon>Intrasporangiaceae</taxon>
        <taxon>Pedococcus</taxon>
    </lineage>
</organism>
<dbReference type="GO" id="GO:0016787">
    <property type="term" value="F:hydrolase activity"/>
    <property type="evidence" value="ECO:0007669"/>
    <property type="project" value="UniProtKB-KW"/>
</dbReference>
<dbReference type="PANTHER" id="PTHR43736">
    <property type="entry name" value="ADP-RIBOSE PYROPHOSPHATASE"/>
    <property type="match status" value="1"/>
</dbReference>
<feature type="domain" description="Nudix hydrolase" evidence="4">
    <location>
        <begin position="99"/>
        <end position="240"/>
    </location>
</feature>
<dbReference type="InterPro" id="IPR020476">
    <property type="entry name" value="Nudix_hydrolase"/>
</dbReference>
<dbReference type="PROSITE" id="PS51462">
    <property type="entry name" value="NUDIX"/>
    <property type="match status" value="1"/>
</dbReference>
<dbReference type="STRING" id="587636.SAMN05216199_4039"/>
<dbReference type="PRINTS" id="PR00502">
    <property type="entry name" value="NUDIXFAMILY"/>
</dbReference>
<dbReference type="SUPFAM" id="SSF55811">
    <property type="entry name" value="Nudix"/>
    <property type="match status" value="1"/>
</dbReference>
<dbReference type="Pfam" id="PF00293">
    <property type="entry name" value="NUDIX"/>
    <property type="match status" value="1"/>
</dbReference>
<dbReference type="InterPro" id="IPR020084">
    <property type="entry name" value="NUDIX_hydrolase_CS"/>
</dbReference>
<dbReference type="Proteomes" id="UP000199019">
    <property type="component" value="Unassembled WGS sequence"/>
</dbReference>
<dbReference type="EMBL" id="FOHB01000009">
    <property type="protein sequence ID" value="SES47254.1"/>
    <property type="molecule type" value="Genomic_DNA"/>
</dbReference>
<dbReference type="InterPro" id="IPR000086">
    <property type="entry name" value="NUDIX_hydrolase_dom"/>
</dbReference>
<dbReference type="Gene3D" id="3.90.79.10">
    <property type="entry name" value="Nucleoside Triphosphate Pyrophosphohydrolase"/>
    <property type="match status" value="1"/>
</dbReference>
<protein>
    <submittedName>
        <fullName evidence="5">ADP-ribose pyrophosphatase YjhB, NUDIX family</fullName>
    </submittedName>
</protein>
<dbReference type="CDD" id="cd02883">
    <property type="entry name" value="NUDIX_Hydrolase"/>
    <property type="match status" value="1"/>
</dbReference>
<dbReference type="PANTHER" id="PTHR43736:SF1">
    <property type="entry name" value="DIHYDRONEOPTERIN TRIPHOSPHATE DIPHOSPHATASE"/>
    <property type="match status" value="1"/>
</dbReference>
<evidence type="ECO:0000259" key="4">
    <source>
        <dbReference type="PROSITE" id="PS51462"/>
    </source>
</evidence>
<evidence type="ECO:0000256" key="2">
    <source>
        <dbReference type="ARBA" id="ARBA00022801"/>
    </source>
</evidence>
<reference evidence="6" key="1">
    <citation type="submission" date="2016-10" db="EMBL/GenBank/DDBJ databases">
        <authorList>
            <person name="Varghese N."/>
            <person name="Submissions S."/>
        </authorList>
    </citation>
    <scope>NUCLEOTIDE SEQUENCE [LARGE SCALE GENOMIC DNA]</scope>
    <source>
        <strain evidence="6">CGMCC 1.6963</strain>
    </source>
</reference>
<keyword evidence="2 3" id="KW-0378">Hydrolase</keyword>
<keyword evidence="6" id="KW-1185">Reference proteome</keyword>